<dbReference type="RefSeq" id="WP_153346591.1">
    <property type="nucleotide sequence ID" value="NZ_WEGI01000011.1"/>
</dbReference>
<name>A0A7K0DV60_9NOCA</name>
<comment type="caution">
    <text evidence="1">The sequence shown here is derived from an EMBL/GenBank/DDBJ whole genome shotgun (WGS) entry which is preliminary data.</text>
</comment>
<organism evidence="1 2">
    <name type="scientific">Nocardia aurantia</name>
    <dbReference type="NCBI Taxonomy" id="2585199"/>
    <lineage>
        <taxon>Bacteria</taxon>
        <taxon>Bacillati</taxon>
        <taxon>Actinomycetota</taxon>
        <taxon>Actinomycetes</taxon>
        <taxon>Mycobacteriales</taxon>
        <taxon>Nocardiaceae</taxon>
        <taxon>Nocardia</taxon>
    </lineage>
</organism>
<dbReference type="AlphaFoldDB" id="A0A7K0DV60"/>
<dbReference type="OrthoDB" id="4529392at2"/>
<gene>
    <name evidence="1" type="ORF">NRB56_52300</name>
</gene>
<accession>A0A7K0DV60</accession>
<dbReference type="EMBL" id="WEGI01000011">
    <property type="protein sequence ID" value="MQY29639.1"/>
    <property type="molecule type" value="Genomic_DNA"/>
</dbReference>
<protein>
    <recommendedName>
        <fullName evidence="3">RES domain-containing protein</fullName>
    </recommendedName>
</protein>
<dbReference type="Proteomes" id="UP000431401">
    <property type="component" value="Unassembled WGS sequence"/>
</dbReference>
<evidence type="ECO:0000313" key="2">
    <source>
        <dbReference type="Proteomes" id="UP000431401"/>
    </source>
</evidence>
<evidence type="ECO:0000313" key="1">
    <source>
        <dbReference type="EMBL" id="MQY29639.1"/>
    </source>
</evidence>
<sequence>MPDPIGRSIARAIEHIAGRLAEDLSAAGDNLATGYDRVQRIVGRMVRGARDAERDTAAIENAAERLATARSAPLTATPRPDPEALYNGARLWQCEQIFPRAFRSDVPAGEAGYIRTAAHSTAEGVVYLTDSTEIADVYGTITSWTDVRDGLPRFHPAGMVLGIDKSRVTAEWMAAEEHSARTLVEGVSDRVLTTTGRIDTSAVTSARFVLYRDIVDNPQLTMVADGFPGFEGLTQAQLHDPALIAERLEAVADAVRRQYPDIDVSVGTSGLPRDEAVRLFEAT</sequence>
<evidence type="ECO:0008006" key="3">
    <source>
        <dbReference type="Google" id="ProtNLM"/>
    </source>
</evidence>
<keyword evidence="2" id="KW-1185">Reference proteome</keyword>
<proteinExistence type="predicted"/>
<reference evidence="1 2" key="1">
    <citation type="submission" date="2019-10" db="EMBL/GenBank/DDBJ databases">
        <title>Nocardia macrotermitis sp. nov. and Nocardia aurantia sp. nov., isolated from the gut of fungus growing-termite Macrotermes natalensis.</title>
        <authorList>
            <person name="Benndorf R."/>
            <person name="Schwitalla J."/>
            <person name="Martin K."/>
            <person name="De Beer W."/>
            <person name="Kaster A.-K."/>
            <person name="Vollmers J."/>
            <person name="Poulsen M."/>
            <person name="Beemelmanns C."/>
        </authorList>
    </citation>
    <scope>NUCLEOTIDE SEQUENCE [LARGE SCALE GENOMIC DNA]</scope>
    <source>
        <strain evidence="1 2">RB56</strain>
    </source>
</reference>